<dbReference type="InterPro" id="IPR036597">
    <property type="entry name" value="Fido-like_dom_sf"/>
</dbReference>
<gene>
    <name evidence="4" type="ORF">FEK29_11665</name>
</gene>
<evidence type="ECO:0000259" key="3">
    <source>
        <dbReference type="PROSITE" id="PS51459"/>
    </source>
</evidence>
<dbReference type="RefSeq" id="WP_138258611.1">
    <property type="nucleotide sequence ID" value="NZ_VBUK01000006.1"/>
</dbReference>
<dbReference type="InterPro" id="IPR040198">
    <property type="entry name" value="Fido_containing"/>
</dbReference>
<evidence type="ECO:0000313" key="4">
    <source>
        <dbReference type="EMBL" id="TLF44462.1"/>
    </source>
</evidence>
<keyword evidence="2" id="KW-0067">ATP-binding</keyword>
<feature type="domain" description="Fido" evidence="3">
    <location>
        <begin position="116"/>
        <end position="270"/>
    </location>
</feature>
<dbReference type="Gene3D" id="1.10.3290.10">
    <property type="entry name" value="Fido-like domain"/>
    <property type="match status" value="1"/>
</dbReference>
<evidence type="ECO:0000256" key="1">
    <source>
        <dbReference type="PIRSR" id="PIRSR640198-1"/>
    </source>
</evidence>
<evidence type="ECO:0000256" key="2">
    <source>
        <dbReference type="PIRSR" id="PIRSR640198-2"/>
    </source>
</evidence>
<dbReference type="PANTHER" id="PTHR13504">
    <property type="entry name" value="FIDO DOMAIN-CONTAINING PROTEIN DDB_G0283145"/>
    <property type="match status" value="1"/>
</dbReference>
<dbReference type="PANTHER" id="PTHR13504:SF33">
    <property type="entry name" value="FIC FAMILY PROTEIN"/>
    <property type="match status" value="1"/>
</dbReference>
<name>A0A5R8M4B0_9FLAO</name>
<keyword evidence="2" id="KW-0547">Nucleotide-binding</keyword>
<dbReference type="SUPFAM" id="SSF140931">
    <property type="entry name" value="Fic-like"/>
    <property type="match status" value="1"/>
</dbReference>
<evidence type="ECO:0000313" key="5">
    <source>
        <dbReference type="Proteomes" id="UP000308382"/>
    </source>
</evidence>
<feature type="binding site" evidence="2">
    <location>
        <begin position="211"/>
        <end position="218"/>
    </location>
    <ligand>
        <name>ATP</name>
        <dbReference type="ChEBI" id="CHEBI:30616"/>
    </ligand>
</feature>
<dbReference type="PROSITE" id="PS51459">
    <property type="entry name" value="FIDO"/>
    <property type="match status" value="1"/>
</dbReference>
<organism evidence="4 5">
    <name type="scientific">Maribacter aurantiacus</name>
    <dbReference type="NCBI Taxonomy" id="1882343"/>
    <lineage>
        <taxon>Bacteria</taxon>
        <taxon>Pseudomonadati</taxon>
        <taxon>Bacteroidota</taxon>
        <taxon>Flavobacteriia</taxon>
        <taxon>Flavobacteriales</taxon>
        <taxon>Flavobacteriaceae</taxon>
        <taxon>Maribacter</taxon>
    </lineage>
</organism>
<dbReference type="InterPro" id="IPR003812">
    <property type="entry name" value="Fido"/>
</dbReference>
<dbReference type="Pfam" id="PF02661">
    <property type="entry name" value="Fic"/>
    <property type="match status" value="1"/>
</dbReference>
<dbReference type="Proteomes" id="UP000308382">
    <property type="component" value="Unassembled WGS sequence"/>
</dbReference>
<dbReference type="Pfam" id="PF13776">
    <property type="entry name" value="DUF4172"/>
    <property type="match status" value="1"/>
</dbReference>
<dbReference type="AlphaFoldDB" id="A0A5R8M4B0"/>
<protein>
    <submittedName>
        <fullName evidence="4">Fic family protein</fullName>
    </submittedName>
</protein>
<comment type="caution">
    <text evidence="4">The sequence shown here is derived from an EMBL/GenBank/DDBJ whole genome shotgun (WGS) entry which is preliminary data.</text>
</comment>
<feature type="active site" evidence="1">
    <location>
        <position position="207"/>
    </location>
</feature>
<accession>A0A5R8M4B0</accession>
<feature type="binding site" evidence="2">
    <location>
        <position position="256"/>
    </location>
    <ligand>
        <name>ATP</name>
        <dbReference type="ChEBI" id="CHEBI:30616"/>
    </ligand>
</feature>
<reference evidence="4 5" key="1">
    <citation type="journal article" date="2017" name="Int. J. Syst. Evol. Microbiol.">
        <title>Maripseudobacter aurantiacus gen. nov., sp. nov., a novel member of the family Flavobacteriaceae isolated from a sedimentation basin.</title>
        <authorList>
            <person name="Chen C."/>
            <person name="Su Y."/>
            <person name="Tao T."/>
            <person name="Fu G."/>
            <person name="Zhang C."/>
            <person name="Sun C."/>
            <person name="Zhang X."/>
            <person name="Wu M."/>
        </authorList>
    </citation>
    <scope>NUCLEOTIDE SEQUENCE [LARGE SCALE GENOMIC DNA]</scope>
    <source>
        <strain evidence="5">CDA4</strain>
    </source>
</reference>
<sequence>MARNIWNWQSEEWPHFSYDKDALSTLELQFSQNTGTVLGALKHVRVEEKNTFLVEVLSSEALKTSEIEGEYLNRDSIQSSIKNNLGFSTDKRKVPPAEYGISEMMVDLYHHYDTPLTHEQLFQWHRMITNGRRDLTDIGKYRTHSEPMQVVSGRLDRPTVHFEAPPSERVQEEMEKFVSWFNKIHQEKNLLPLALSGLVHLYFVCIHPFEDGNGRIARALAEKSLGISIGQPALISLSKTIEAKRKDYYDALEANNKNLEVTDWLRYFARTVIQAQEDTLITIDFIIEKAKFYDRFAPEMNERQKKVIKRLFEAGPEGFTGGLSADNYTKIAKTSASTATRDLGDMLQKRMVIKTGQLKGTRYYLNLKPL</sequence>
<keyword evidence="5" id="KW-1185">Reference proteome</keyword>
<proteinExistence type="predicted"/>
<dbReference type="GO" id="GO:0005524">
    <property type="term" value="F:ATP binding"/>
    <property type="evidence" value="ECO:0007669"/>
    <property type="project" value="UniProtKB-KW"/>
</dbReference>
<dbReference type="OrthoDB" id="9814400at2"/>
<dbReference type="EMBL" id="VBUK01000006">
    <property type="protein sequence ID" value="TLF44462.1"/>
    <property type="molecule type" value="Genomic_DNA"/>
</dbReference>
<dbReference type="InterPro" id="IPR025230">
    <property type="entry name" value="DUF4172"/>
</dbReference>
<feature type="binding site" evidence="2">
    <location>
        <begin position="248"/>
        <end position="249"/>
    </location>
    <ligand>
        <name>ATP</name>
        <dbReference type="ChEBI" id="CHEBI:30616"/>
    </ligand>
</feature>